<dbReference type="InterPro" id="IPR000719">
    <property type="entry name" value="Prot_kinase_dom"/>
</dbReference>
<evidence type="ECO:0000256" key="3">
    <source>
        <dbReference type="ARBA" id="ARBA00022741"/>
    </source>
</evidence>
<evidence type="ECO:0000256" key="7">
    <source>
        <dbReference type="RuleBase" id="RU000304"/>
    </source>
</evidence>
<dbReference type="InterPro" id="IPR011009">
    <property type="entry name" value="Kinase-like_dom_sf"/>
</dbReference>
<dbReference type="PROSITE" id="PS00108">
    <property type="entry name" value="PROTEIN_KINASE_ST"/>
    <property type="match status" value="1"/>
</dbReference>
<dbReference type="EMBL" id="JALJOQ010000077">
    <property type="protein sequence ID" value="KAK9801337.1"/>
    <property type="molecule type" value="Genomic_DNA"/>
</dbReference>
<gene>
    <name evidence="11" type="ORF">WJX73_005762</name>
</gene>
<dbReference type="SUPFAM" id="SSF56112">
    <property type="entry name" value="Protein kinase-like (PK-like)"/>
    <property type="match status" value="1"/>
</dbReference>
<keyword evidence="2" id="KW-0808">Transferase</keyword>
<evidence type="ECO:0000313" key="12">
    <source>
        <dbReference type="Proteomes" id="UP001465755"/>
    </source>
</evidence>
<keyword evidence="1 7" id="KW-0723">Serine/threonine-protein kinase</keyword>
<dbReference type="PANTHER" id="PTHR44329:SF288">
    <property type="entry name" value="MITOGEN-ACTIVATED PROTEIN KINASE KINASE KINASE 20"/>
    <property type="match status" value="1"/>
</dbReference>
<comment type="similarity">
    <text evidence="7">Belongs to the protein kinase superfamily.</text>
</comment>
<feature type="domain" description="Protein kinase" evidence="10">
    <location>
        <begin position="242"/>
        <end position="496"/>
    </location>
</feature>
<feature type="compositionally biased region" description="Basic and acidic residues" evidence="8">
    <location>
        <begin position="151"/>
        <end position="160"/>
    </location>
</feature>
<dbReference type="Gene3D" id="1.10.510.10">
    <property type="entry name" value="Transferase(Phosphotransferase) domain 1"/>
    <property type="match status" value="1"/>
</dbReference>
<comment type="caution">
    <text evidence="11">The sequence shown here is derived from an EMBL/GenBank/DDBJ whole genome shotgun (WGS) entry which is preliminary data.</text>
</comment>
<accession>A0AAW1NWS8</accession>
<dbReference type="GO" id="GO:0005524">
    <property type="term" value="F:ATP binding"/>
    <property type="evidence" value="ECO:0007669"/>
    <property type="project" value="UniProtKB-UniRule"/>
</dbReference>
<sequence>MGLQQRLQSGSLRSRQLLQSSSAPSIATSVILSISISSQDHFSQIYTTLRNLTTGQNSLLQDLQDTKEFTGISSVYLQSANPVVVHSTPSGVGSSNNSSSNSPANPAGKAASSTSSSAGAIAGGVVGGVVGTAVLALSICLFARRRRSKLRAADQSKRQDQTGFLQAGERDRRASNSFLGSHSSNLPLTAQLLHSNTSRSLHTDFSSSSSGSPFPDSLSSLDRSGNQWYIDPQTLTVCRHPDGTPVKLGSGGYGSVYKALHNGVRHVAVKLSNSGEEHAGHIQAFWREIELIASCRDANILQFYGACTSGAEVMLVTEFCDRGDLYHAIQDEAEEEHCDGQFCWYQRGRGIALDVARGLFSLHSRRIVHLDVKSPNVLLTRDYLAKIADVGLAHPLLSRTHLTPKNDVLGTWAWQAPETITGAAVTTAADIWSFGVIMWELMTGERPQRGRYRTPRVPDEGPQNAVTLMQACMSEDPASRPTAGQIISILEASDEN</sequence>
<evidence type="ECO:0000256" key="6">
    <source>
        <dbReference type="PROSITE-ProRule" id="PRU10141"/>
    </source>
</evidence>
<proteinExistence type="inferred from homology"/>
<protein>
    <recommendedName>
        <fullName evidence="10">Protein kinase domain-containing protein</fullName>
    </recommendedName>
</protein>
<evidence type="ECO:0000256" key="2">
    <source>
        <dbReference type="ARBA" id="ARBA00022679"/>
    </source>
</evidence>
<feature type="region of interest" description="Disordered" evidence="8">
    <location>
        <begin position="150"/>
        <end position="170"/>
    </location>
</feature>
<dbReference type="GO" id="GO:0004674">
    <property type="term" value="F:protein serine/threonine kinase activity"/>
    <property type="evidence" value="ECO:0007669"/>
    <property type="project" value="UniProtKB-KW"/>
</dbReference>
<dbReference type="Proteomes" id="UP001465755">
    <property type="component" value="Unassembled WGS sequence"/>
</dbReference>
<evidence type="ECO:0000259" key="10">
    <source>
        <dbReference type="PROSITE" id="PS50011"/>
    </source>
</evidence>
<organism evidence="11 12">
    <name type="scientific">Symbiochloris irregularis</name>
    <dbReference type="NCBI Taxonomy" id="706552"/>
    <lineage>
        <taxon>Eukaryota</taxon>
        <taxon>Viridiplantae</taxon>
        <taxon>Chlorophyta</taxon>
        <taxon>core chlorophytes</taxon>
        <taxon>Trebouxiophyceae</taxon>
        <taxon>Trebouxiales</taxon>
        <taxon>Trebouxiaceae</taxon>
        <taxon>Symbiochloris</taxon>
    </lineage>
</organism>
<keyword evidence="5 6" id="KW-0067">ATP-binding</keyword>
<dbReference type="InterPro" id="IPR008271">
    <property type="entry name" value="Ser/Thr_kinase_AS"/>
</dbReference>
<name>A0AAW1NWS8_9CHLO</name>
<evidence type="ECO:0000256" key="1">
    <source>
        <dbReference type="ARBA" id="ARBA00022527"/>
    </source>
</evidence>
<feature type="region of interest" description="Disordered" evidence="8">
    <location>
        <begin position="87"/>
        <end position="114"/>
    </location>
</feature>
<evidence type="ECO:0000256" key="9">
    <source>
        <dbReference type="SAM" id="Phobius"/>
    </source>
</evidence>
<keyword evidence="3 6" id="KW-0547">Nucleotide-binding</keyword>
<dbReference type="InterPro" id="IPR001245">
    <property type="entry name" value="Ser-Thr/Tyr_kinase_cat_dom"/>
</dbReference>
<evidence type="ECO:0000313" key="11">
    <source>
        <dbReference type="EMBL" id="KAK9801337.1"/>
    </source>
</evidence>
<evidence type="ECO:0000256" key="8">
    <source>
        <dbReference type="SAM" id="MobiDB-lite"/>
    </source>
</evidence>
<evidence type="ECO:0000256" key="5">
    <source>
        <dbReference type="ARBA" id="ARBA00022840"/>
    </source>
</evidence>
<dbReference type="Pfam" id="PF07714">
    <property type="entry name" value="PK_Tyr_Ser-Thr"/>
    <property type="match status" value="1"/>
</dbReference>
<dbReference type="AlphaFoldDB" id="A0AAW1NWS8"/>
<keyword evidence="9" id="KW-0472">Membrane</keyword>
<feature type="transmembrane region" description="Helical" evidence="9">
    <location>
        <begin position="120"/>
        <end position="143"/>
    </location>
</feature>
<evidence type="ECO:0000256" key="4">
    <source>
        <dbReference type="ARBA" id="ARBA00022777"/>
    </source>
</evidence>
<dbReference type="PROSITE" id="PS00107">
    <property type="entry name" value="PROTEIN_KINASE_ATP"/>
    <property type="match status" value="1"/>
</dbReference>
<feature type="binding site" evidence="6">
    <location>
        <position position="270"/>
    </location>
    <ligand>
        <name>ATP</name>
        <dbReference type="ChEBI" id="CHEBI:30616"/>
    </ligand>
</feature>
<dbReference type="InterPro" id="IPR051681">
    <property type="entry name" value="Ser/Thr_Kinases-Pseudokinases"/>
</dbReference>
<dbReference type="SMART" id="SM00220">
    <property type="entry name" value="S_TKc"/>
    <property type="match status" value="1"/>
</dbReference>
<keyword evidence="9" id="KW-0812">Transmembrane</keyword>
<keyword evidence="9" id="KW-1133">Transmembrane helix</keyword>
<keyword evidence="12" id="KW-1185">Reference proteome</keyword>
<keyword evidence="4" id="KW-0418">Kinase</keyword>
<dbReference type="PANTHER" id="PTHR44329">
    <property type="entry name" value="SERINE/THREONINE-PROTEIN KINASE TNNI3K-RELATED"/>
    <property type="match status" value="1"/>
</dbReference>
<reference evidence="11 12" key="1">
    <citation type="journal article" date="2024" name="Nat. Commun.">
        <title>Phylogenomics reveals the evolutionary origins of lichenization in chlorophyte algae.</title>
        <authorList>
            <person name="Puginier C."/>
            <person name="Libourel C."/>
            <person name="Otte J."/>
            <person name="Skaloud P."/>
            <person name="Haon M."/>
            <person name="Grisel S."/>
            <person name="Petersen M."/>
            <person name="Berrin J.G."/>
            <person name="Delaux P.M."/>
            <person name="Dal Grande F."/>
            <person name="Keller J."/>
        </authorList>
    </citation>
    <scope>NUCLEOTIDE SEQUENCE [LARGE SCALE GENOMIC DNA]</scope>
    <source>
        <strain evidence="11 12">SAG 2036</strain>
    </source>
</reference>
<dbReference type="PROSITE" id="PS50011">
    <property type="entry name" value="PROTEIN_KINASE_DOM"/>
    <property type="match status" value="1"/>
</dbReference>
<dbReference type="InterPro" id="IPR017441">
    <property type="entry name" value="Protein_kinase_ATP_BS"/>
</dbReference>